<evidence type="ECO:0000256" key="7">
    <source>
        <dbReference type="SAM" id="MobiDB-lite"/>
    </source>
</evidence>
<dbReference type="PANTHER" id="PTHR13906">
    <property type="entry name" value="PORCUPINE"/>
    <property type="match status" value="1"/>
</dbReference>
<feature type="transmembrane region" description="Helical" evidence="8">
    <location>
        <begin position="164"/>
        <end position="184"/>
    </location>
</feature>
<feature type="transmembrane region" description="Helical" evidence="8">
    <location>
        <begin position="70"/>
        <end position="86"/>
    </location>
</feature>
<dbReference type="PANTHER" id="PTHR13906:SF4">
    <property type="entry name" value="LYSOPHOSPHOLIPID ACYLTRANSFERASE 6"/>
    <property type="match status" value="1"/>
</dbReference>
<gene>
    <name evidence="9" type="ORF">ECRASSUSDP1_LOCUS662</name>
</gene>
<feature type="transmembrane region" description="Helical" evidence="8">
    <location>
        <begin position="47"/>
        <end position="64"/>
    </location>
</feature>
<name>A0AAD1U053_EUPCR</name>
<evidence type="ECO:0000313" key="10">
    <source>
        <dbReference type="Proteomes" id="UP001295684"/>
    </source>
</evidence>
<feature type="region of interest" description="Disordered" evidence="7">
    <location>
        <begin position="453"/>
        <end position="474"/>
    </location>
</feature>
<feature type="transmembrane region" description="Helical" evidence="8">
    <location>
        <begin position="352"/>
        <end position="372"/>
    </location>
</feature>
<reference evidence="9" key="1">
    <citation type="submission" date="2023-07" db="EMBL/GenBank/DDBJ databases">
        <authorList>
            <consortium name="AG Swart"/>
            <person name="Singh M."/>
            <person name="Singh A."/>
            <person name="Seah K."/>
            <person name="Emmerich C."/>
        </authorList>
    </citation>
    <scope>NUCLEOTIDE SEQUENCE</scope>
    <source>
        <strain evidence="9">DP1</strain>
    </source>
</reference>
<organism evidence="9 10">
    <name type="scientific">Euplotes crassus</name>
    <dbReference type="NCBI Taxonomy" id="5936"/>
    <lineage>
        <taxon>Eukaryota</taxon>
        <taxon>Sar</taxon>
        <taxon>Alveolata</taxon>
        <taxon>Ciliophora</taxon>
        <taxon>Intramacronucleata</taxon>
        <taxon>Spirotrichea</taxon>
        <taxon>Hypotrichia</taxon>
        <taxon>Euplotida</taxon>
        <taxon>Euplotidae</taxon>
        <taxon>Moneuplotes</taxon>
    </lineage>
</organism>
<evidence type="ECO:0000256" key="3">
    <source>
        <dbReference type="ARBA" id="ARBA00022692"/>
    </source>
</evidence>
<evidence type="ECO:0000313" key="9">
    <source>
        <dbReference type="EMBL" id="CAI2359373.1"/>
    </source>
</evidence>
<dbReference type="GO" id="GO:0016746">
    <property type="term" value="F:acyltransferase activity"/>
    <property type="evidence" value="ECO:0007669"/>
    <property type="project" value="UniProtKB-KW"/>
</dbReference>
<keyword evidence="6" id="KW-0012">Acyltransferase</keyword>
<sequence>MFFDPFDNIVHEVGLLLGKPDDQMRLLLILLGSYPIGYVFRFLRGRNLRHFYSIFLGVILHLFMFRDGVVHFWGLGIVVYLILTVMKKKSLPWVVFIVCLTHLSAMHLYRMLFDFGNWSLDATTFLMPLISRLSSLGFVYSDGSKDEKDLTEEQMERRIVDKPSIVEMLSYISFPVAGMCGPFFEFRDFRDFMEEKGRYKHIPSSSSFVWKKMLEGVIVLALAVKLPTICDPYELESDWFFDMPYLHQYVYWMIACFAYRTTYFVAWVINDGGLALSGLSYSGTTPQGQPKFDRIVSVNIIQLEACTVPREGVRHWNSMTAEWLRHYVYERVRPRNGGDATMATMGTNLVSAFWHGFYPTYYNTFFFLAIIAEIGKDVYRLRHLFSFIPGPISAVIRNLLIMTSLNYFATGMILLEFKKAMKYYAKYNFFWHLMILGTFVVFRFALLPTFKKRSKKDNGTKGEDKSEKAKLKKE</sequence>
<protein>
    <submittedName>
        <fullName evidence="9">Uncharacterized protein</fullName>
    </submittedName>
</protein>
<dbReference type="GO" id="GO:0016020">
    <property type="term" value="C:membrane"/>
    <property type="evidence" value="ECO:0007669"/>
    <property type="project" value="UniProtKB-SubCell"/>
</dbReference>
<keyword evidence="3 8" id="KW-0812">Transmembrane</keyword>
<keyword evidence="4 8" id="KW-1133">Transmembrane helix</keyword>
<keyword evidence="5 8" id="KW-0472">Membrane</keyword>
<feature type="compositionally biased region" description="Basic and acidic residues" evidence="7">
    <location>
        <begin position="456"/>
        <end position="474"/>
    </location>
</feature>
<feature type="transmembrane region" description="Helical" evidence="8">
    <location>
        <begin position="249"/>
        <end position="269"/>
    </location>
</feature>
<dbReference type="GO" id="GO:0030258">
    <property type="term" value="P:lipid modification"/>
    <property type="evidence" value="ECO:0007669"/>
    <property type="project" value="TreeGrafter"/>
</dbReference>
<comment type="subcellular location">
    <subcellularLocation>
        <location evidence="1">Membrane</location>
        <topology evidence="1">Multi-pass membrane protein</topology>
    </subcellularLocation>
</comment>
<evidence type="ECO:0000256" key="5">
    <source>
        <dbReference type="ARBA" id="ARBA00023136"/>
    </source>
</evidence>
<accession>A0AAD1U053</accession>
<feature type="transmembrane region" description="Helical" evidence="8">
    <location>
        <begin position="429"/>
        <end position="446"/>
    </location>
</feature>
<feature type="transmembrane region" description="Helical" evidence="8">
    <location>
        <begin position="93"/>
        <end position="113"/>
    </location>
</feature>
<evidence type="ECO:0000256" key="4">
    <source>
        <dbReference type="ARBA" id="ARBA00022989"/>
    </source>
</evidence>
<comment type="caution">
    <text evidence="9">The sequence shown here is derived from an EMBL/GenBank/DDBJ whole genome shotgun (WGS) entry which is preliminary data.</text>
</comment>
<dbReference type="EMBL" id="CAMPGE010000620">
    <property type="protein sequence ID" value="CAI2359373.1"/>
    <property type="molecule type" value="Genomic_DNA"/>
</dbReference>
<evidence type="ECO:0000256" key="8">
    <source>
        <dbReference type="SAM" id="Phobius"/>
    </source>
</evidence>
<feature type="transmembrane region" description="Helical" evidence="8">
    <location>
        <begin position="384"/>
        <end position="409"/>
    </location>
</feature>
<feature type="transmembrane region" description="Helical" evidence="8">
    <location>
        <begin position="23"/>
        <end position="40"/>
    </location>
</feature>
<proteinExistence type="predicted"/>
<dbReference type="Pfam" id="PF03062">
    <property type="entry name" value="MBOAT"/>
    <property type="match status" value="1"/>
</dbReference>
<keyword evidence="10" id="KW-1185">Reference proteome</keyword>
<dbReference type="AlphaFoldDB" id="A0AAD1U053"/>
<dbReference type="InterPro" id="IPR049941">
    <property type="entry name" value="LPLAT_7/PORCN-like"/>
</dbReference>
<dbReference type="Proteomes" id="UP001295684">
    <property type="component" value="Unassembled WGS sequence"/>
</dbReference>
<keyword evidence="2" id="KW-0808">Transferase</keyword>
<dbReference type="InterPro" id="IPR004299">
    <property type="entry name" value="MBOAT_fam"/>
</dbReference>
<evidence type="ECO:0000256" key="6">
    <source>
        <dbReference type="ARBA" id="ARBA00023315"/>
    </source>
</evidence>
<evidence type="ECO:0000256" key="2">
    <source>
        <dbReference type="ARBA" id="ARBA00022679"/>
    </source>
</evidence>
<evidence type="ECO:0000256" key="1">
    <source>
        <dbReference type="ARBA" id="ARBA00004141"/>
    </source>
</evidence>